<dbReference type="HOGENOM" id="CLU_057669_2_0_9"/>
<dbReference type="Proteomes" id="UP000013782">
    <property type="component" value="Unassembled WGS sequence"/>
</dbReference>
<reference evidence="2 3" key="1">
    <citation type="submission" date="2013-02" db="EMBL/GenBank/DDBJ databases">
        <title>The Genome Sequence of Enterococcus pallens BAA-351.</title>
        <authorList>
            <consortium name="The Broad Institute Genome Sequencing Platform"/>
            <consortium name="The Broad Institute Genome Sequencing Center for Infectious Disease"/>
            <person name="Earl A.M."/>
            <person name="Gilmore M.S."/>
            <person name="Lebreton F."/>
            <person name="Walker B."/>
            <person name="Young S.K."/>
            <person name="Zeng Q."/>
            <person name="Gargeya S."/>
            <person name="Fitzgerald M."/>
            <person name="Haas B."/>
            <person name="Abouelleil A."/>
            <person name="Alvarado L."/>
            <person name="Arachchi H.M."/>
            <person name="Berlin A.M."/>
            <person name="Chapman S.B."/>
            <person name="Dewar J."/>
            <person name="Goldberg J."/>
            <person name="Griggs A."/>
            <person name="Gujja S."/>
            <person name="Hansen M."/>
            <person name="Howarth C."/>
            <person name="Imamovic A."/>
            <person name="Larimer J."/>
            <person name="McCowan C."/>
            <person name="Murphy C."/>
            <person name="Neiman D."/>
            <person name="Pearson M."/>
            <person name="Priest M."/>
            <person name="Roberts A."/>
            <person name="Saif S."/>
            <person name="Shea T."/>
            <person name="Sisk P."/>
            <person name="Sykes S."/>
            <person name="Wortman J."/>
            <person name="Nusbaum C."/>
            <person name="Birren B."/>
        </authorList>
    </citation>
    <scope>NUCLEOTIDE SEQUENCE [LARGE SCALE GENOMIC DNA]</scope>
    <source>
        <strain evidence="2 3">ATCC BAA-351</strain>
    </source>
</reference>
<gene>
    <name evidence="2" type="ORF">UAU_02005</name>
</gene>
<organism evidence="2 3">
    <name type="scientific">Enterococcus pallens ATCC BAA-351</name>
    <dbReference type="NCBI Taxonomy" id="1158607"/>
    <lineage>
        <taxon>Bacteria</taxon>
        <taxon>Bacillati</taxon>
        <taxon>Bacillota</taxon>
        <taxon>Bacilli</taxon>
        <taxon>Lactobacillales</taxon>
        <taxon>Enterococcaceae</taxon>
        <taxon>Enterococcus</taxon>
    </lineage>
</organism>
<dbReference type="AlphaFoldDB" id="R2SFZ6"/>
<dbReference type="eggNOG" id="ENOG5030RYP">
    <property type="taxonomic scope" value="Bacteria"/>
</dbReference>
<evidence type="ECO:0000256" key="1">
    <source>
        <dbReference type="SAM" id="MobiDB-lite"/>
    </source>
</evidence>
<evidence type="ECO:0000313" key="2">
    <source>
        <dbReference type="EMBL" id="EOH94270.1"/>
    </source>
</evidence>
<keyword evidence="3" id="KW-1185">Reference proteome</keyword>
<proteinExistence type="predicted"/>
<name>R2SFZ6_9ENTE</name>
<evidence type="ECO:0000313" key="3">
    <source>
        <dbReference type="Proteomes" id="UP000013782"/>
    </source>
</evidence>
<dbReference type="RefSeq" id="WP_010756996.1">
    <property type="nucleotide sequence ID" value="NZ_ASWD01000001.1"/>
</dbReference>
<dbReference type="OrthoDB" id="2195232at2"/>
<accession>R2SFZ6</accession>
<comment type="caution">
    <text evidence="2">The sequence shown here is derived from an EMBL/GenBank/DDBJ whole genome shotgun (WGS) entry which is preliminary data.</text>
</comment>
<feature type="compositionally biased region" description="Low complexity" evidence="1">
    <location>
        <begin position="345"/>
        <end position="354"/>
    </location>
</feature>
<dbReference type="EMBL" id="AJAQ01000015">
    <property type="protein sequence ID" value="EOH94270.1"/>
    <property type="molecule type" value="Genomic_DNA"/>
</dbReference>
<feature type="region of interest" description="Disordered" evidence="1">
    <location>
        <begin position="345"/>
        <end position="369"/>
    </location>
</feature>
<dbReference type="PATRIC" id="fig|1158607.3.peg.1974"/>
<sequence length="369" mass="42578">MVVKTAAQEKTIQLGQRQLFSMKRSSLEKRMNDFFKISRDSKYIIECAISLLVRNSLSAADFSFVAKELIRSIFLTDDAIRSMPFSCLYFRDYFSNDEWQTVITRLFGHQQTFQQVTKDMQASLEMLRPHFISGERPTKKKTNMISYFKDEADKRHSWNLSNVNPDITKEEHFHLMSILSTLTIFHKEGVRKFATPIYADFLVYHPSYDTRNEEEASALQAKNIQLVPIQTLINTITENQVNPLSEDTPTTEAEEITHENVAAVLNKAAAENDQETLQAVKDFLMAGFDPGTLSPDELNELAKLALIHGKSMLEVYQEINSQPNEEPDIPVDKPLTNKERMQQLLQRKNQQRNRSGLLNQINRRGKKRK</sequence>
<protein>
    <submittedName>
        <fullName evidence="2">Uncharacterized protein</fullName>
    </submittedName>
</protein>